<accession>A0ABS1D6T0</accession>
<dbReference type="RefSeq" id="WP_207191850.1">
    <property type="nucleotide sequence ID" value="NZ_NRSG01000636.1"/>
</dbReference>
<evidence type="ECO:0000256" key="1">
    <source>
        <dbReference type="SAM" id="MobiDB-lite"/>
    </source>
</evidence>
<organism evidence="2 3">
    <name type="scientific">Paracraurococcus ruber</name>
    <dbReference type="NCBI Taxonomy" id="77675"/>
    <lineage>
        <taxon>Bacteria</taxon>
        <taxon>Pseudomonadati</taxon>
        <taxon>Pseudomonadota</taxon>
        <taxon>Alphaproteobacteria</taxon>
        <taxon>Acetobacterales</taxon>
        <taxon>Roseomonadaceae</taxon>
        <taxon>Paracraurococcus</taxon>
    </lineage>
</organism>
<feature type="non-terminal residue" evidence="2">
    <location>
        <position position="1"/>
    </location>
</feature>
<gene>
    <name evidence="2" type="ORF">CKO45_31015</name>
</gene>
<feature type="region of interest" description="Disordered" evidence="1">
    <location>
        <begin position="1"/>
        <end position="30"/>
    </location>
</feature>
<proteinExistence type="predicted"/>
<evidence type="ECO:0000313" key="3">
    <source>
        <dbReference type="Proteomes" id="UP000697995"/>
    </source>
</evidence>
<keyword evidence="3" id="KW-1185">Reference proteome</keyword>
<dbReference type="EMBL" id="NRSG01000636">
    <property type="protein sequence ID" value="MBK1662610.1"/>
    <property type="molecule type" value="Genomic_DNA"/>
</dbReference>
<protein>
    <recommendedName>
        <fullName evidence="4">DUF1800 domain-containing protein</fullName>
    </recommendedName>
</protein>
<dbReference type="Proteomes" id="UP000697995">
    <property type="component" value="Unassembled WGS sequence"/>
</dbReference>
<evidence type="ECO:0008006" key="4">
    <source>
        <dbReference type="Google" id="ProtNLM"/>
    </source>
</evidence>
<evidence type="ECO:0000313" key="2">
    <source>
        <dbReference type="EMBL" id="MBK1662610.1"/>
    </source>
</evidence>
<comment type="caution">
    <text evidence="2">The sequence shown here is derived from an EMBL/GenBank/DDBJ whole genome shotgun (WGS) entry which is preliminary data.</text>
</comment>
<dbReference type="Pfam" id="PF08811">
    <property type="entry name" value="DUF1800"/>
    <property type="match status" value="1"/>
</dbReference>
<name>A0ABS1D6T0_9PROT</name>
<reference evidence="2 3" key="1">
    <citation type="journal article" date="2020" name="Microorganisms">
        <title>Osmotic Adaptation and Compatible Solute Biosynthesis of Phototrophic Bacteria as Revealed from Genome Analyses.</title>
        <authorList>
            <person name="Imhoff J.F."/>
            <person name="Rahn T."/>
            <person name="Kunzel S."/>
            <person name="Keller A."/>
            <person name="Neulinger S.C."/>
        </authorList>
    </citation>
    <scope>NUCLEOTIDE SEQUENCE [LARGE SCALE GENOMIC DNA]</scope>
    <source>
        <strain evidence="2 3">DSM 15382</strain>
    </source>
</reference>
<dbReference type="InterPro" id="IPR014917">
    <property type="entry name" value="DUF1800"/>
</dbReference>
<sequence length="543" mass="57372">SGAPPGAGRPVLVRRATSRPEEVTLASMPTGPDAAHRILARAAYGAQPGEAASLARQGLPAWLDHQLALPAEEPALDARLAALRLPIRYPAEDGRWPAMEDSRPLTRLGQSQPALFRLRPREDRPVPPPEVDRPRLELSVATLVRKATAEAQLRERLVEFWHDHFSVAYTAGPAVSLSLIEHDRRIRGEALGNFRALLEAMATSPAMLFYLNNQSSRAGAPNENYARELLELHTLGRPAYLGAARSARDVPRDAAGQPAGYVDADVWEAARAFTGWTVAAGQALDPGRRLPDSGEFAFVEPWHDPYQKLFLGRPLDPFAGAMAHGRAVLDILAGHPATARFVCGKLVRFLVGDPAPEPVVARAVAAFRAQAAAPDQIARTVRAILAGPEIADPRLGRMRRPLDALAAAARAYAVPLAPGAAVFGQMAAAGQLPFGWASPDGQPLEAELYAGAGALRSRWALLAGLARAGMGAGPSPLFEPIAGQPAPEVAGHLAALALGPAGGPVAATVARVWAEAGRPDRPATAEVAELAGWVLAAPAFQRS</sequence>